<dbReference type="OrthoDB" id="10251809at2759"/>
<sequence length="777" mass="83537">MGVEGWENPPQNVRQALKTGGLSAATWVLLSSCSGICSTSTEYLASMKFMLGAAQLLWVPYLTTASLLERQVSSSVSSSVSNSGVSSSTSSVFTVATPGSNPTVNSSNHDLSQHFCRLWRHQSVYVEGKIYIDGGNTYIPTGDTTFSNTSSTEYVQGMNDILLVLDLSNNFTNQDTAPYSAIDKGPQVPNAIIEGALWWSAVTRKIYQLGGWFSTNSNQDPGYITSSELPPSSIWEFDVDLKTWVQSAFNYVNTGTKVDRPGAAANCDAPALNKSFIFEGYVEYRSDIAYNNWSSGASTTFKFLEGMLQLDSNTSPPTLSNISVPTYVGPRMNGAMIHVPVGPKGVIVQIAGQTTVDPTPFGIPILSANQKNTEINNTYVDIYDIESGYWFRQQTFGVPDVPTSRADICVILVTAPDQSSYNIFMVAGVLTYNVPITSEEMWVLTIPTFQWVKVHTRPGGYYGHTCHQVGENLVIVGGMETNAQGGNANNCSSHMPAEIFSLASMNYTGVFDAAGAQRAPPVPADVVTLIGGTSTGGAVVTKPYLWSDLYLQYVFNPSLQRPAYTPTYTLANATGTTTNTTTPTPTPSSSPSHVPAGAIAGGVVGGIAVIALAIFLIIFFARKKKARKEAEILAAADPNVHPHPTNELPTYQDAKDQNAVEVSAYQQPLVFSHYQPSVPANLHPAEMYAGEENDRFVTMPDAVPERSPRVGSPGRFSEMSYNTGGSPSLEPMTPLTPGGRHSRQSEVSRTSVGGQPSPRMDSGRLSRQSEVSGPSEP</sequence>
<dbReference type="KEGG" id="psco:LY89DRAFT_731509"/>
<evidence type="ECO:0000313" key="3">
    <source>
        <dbReference type="EMBL" id="KUJ19086.1"/>
    </source>
</evidence>
<evidence type="ECO:0000313" key="4">
    <source>
        <dbReference type="Proteomes" id="UP000070700"/>
    </source>
</evidence>
<dbReference type="InterPro" id="IPR015915">
    <property type="entry name" value="Kelch-typ_b-propeller"/>
</dbReference>
<feature type="region of interest" description="Disordered" evidence="1">
    <location>
        <begin position="574"/>
        <end position="593"/>
    </location>
</feature>
<dbReference type="PANTHER" id="PTHR16861:SF7">
    <property type="entry name" value="MEMBRANE ANCHOR OPY2 N-TERMINAL DOMAIN-CONTAINING PROTEIN"/>
    <property type="match status" value="1"/>
</dbReference>
<keyword evidence="4" id="KW-1185">Reference proteome</keyword>
<organism evidence="3 4">
    <name type="scientific">Mollisia scopiformis</name>
    <name type="common">Conifer needle endophyte fungus</name>
    <name type="synonym">Phialocephala scopiformis</name>
    <dbReference type="NCBI Taxonomy" id="149040"/>
    <lineage>
        <taxon>Eukaryota</taxon>
        <taxon>Fungi</taxon>
        <taxon>Dikarya</taxon>
        <taxon>Ascomycota</taxon>
        <taxon>Pezizomycotina</taxon>
        <taxon>Leotiomycetes</taxon>
        <taxon>Helotiales</taxon>
        <taxon>Mollisiaceae</taxon>
        <taxon>Mollisia</taxon>
    </lineage>
</organism>
<feature type="transmembrane region" description="Helical" evidence="2">
    <location>
        <begin position="598"/>
        <end position="621"/>
    </location>
</feature>
<dbReference type="AlphaFoldDB" id="A0A194XG18"/>
<dbReference type="PANTHER" id="PTHR16861">
    <property type="entry name" value="GLYCOPROTEIN 38"/>
    <property type="match status" value="1"/>
</dbReference>
<name>A0A194XG18_MOLSC</name>
<dbReference type="SUPFAM" id="SSF50965">
    <property type="entry name" value="Galactose oxidase, central domain"/>
    <property type="match status" value="1"/>
</dbReference>
<dbReference type="GeneID" id="28829305"/>
<feature type="compositionally biased region" description="Polar residues" evidence="1">
    <location>
        <begin position="765"/>
        <end position="777"/>
    </location>
</feature>
<evidence type="ECO:0000256" key="1">
    <source>
        <dbReference type="SAM" id="MobiDB-lite"/>
    </source>
</evidence>
<dbReference type="RefSeq" id="XP_018073441.1">
    <property type="nucleotide sequence ID" value="XM_018219579.1"/>
</dbReference>
<keyword evidence="2" id="KW-0472">Membrane</keyword>
<reference evidence="3 4" key="1">
    <citation type="submission" date="2015-10" db="EMBL/GenBank/DDBJ databases">
        <title>Full genome of DAOMC 229536 Phialocephala scopiformis, a fungal endophyte of spruce producing the potent anti-insectan compound rugulosin.</title>
        <authorList>
            <consortium name="DOE Joint Genome Institute"/>
            <person name="Walker A.K."/>
            <person name="Frasz S.L."/>
            <person name="Seifert K.A."/>
            <person name="Miller J.D."/>
            <person name="Mondo S.J."/>
            <person name="Labutti K."/>
            <person name="Lipzen A."/>
            <person name="Dockter R."/>
            <person name="Kennedy M."/>
            <person name="Grigoriev I.V."/>
            <person name="Spatafora J.W."/>
        </authorList>
    </citation>
    <scope>NUCLEOTIDE SEQUENCE [LARGE SCALE GENOMIC DNA]</scope>
    <source>
        <strain evidence="3 4">CBS 120377</strain>
    </source>
</reference>
<keyword evidence="2" id="KW-1133">Transmembrane helix</keyword>
<dbReference type="Proteomes" id="UP000070700">
    <property type="component" value="Unassembled WGS sequence"/>
</dbReference>
<gene>
    <name evidence="3" type="ORF">LY89DRAFT_731509</name>
</gene>
<dbReference type="InterPro" id="IPR011043">
    <property type="entry name" value="Gal_Oxase/kelch_b-propeller"/>
</dbReference>
<dbReference type="EMBL" id="KQ947411">
    <property type="protein sequence ID" value="KUJ19086.1"/>
    <property type="molecule type" value="Genomic_DNA"/>
</dbReference>
<dbReference type="Gene3D" id="2.120.10.80">
    <property type="entry name" value="Kelch-type beta propeller"/>
    <property type="match status" value="1"/>
</dbReference>
<dbReference type="InParanoid" id="A0A194XG18"/>
<evidence type="ECO:0000256" key="2">
    <source>
        <dbReference type="SAM" id="Phobius"/>
    </source>
</evidence>
<feature type="region of interest" description="Disordered" evidence="1">
    <location>
        <begin position="702"/>
        <end position="777"/>
    </location>
</feature>
<protein>
    <recommendedName>
        <fullName evidence="5">Kelch repeat-containing protein</fullName>
    </recommendedName>
</protein>
<keyword evidence="2" id="KW-0812">Transmembrane</keyword>
<evidence type="ECO:0008006" key="5">
    <source>
        <dbReference type="Google" id="ProtNLM"/>
    </source>
</evidence>
<feature type="compositionally biased region" description="Polar residues" evidence="1">
    <location>
        <begin position="745"/>
        <end position="754"/>
    </location>
</feature>
<accession>A0A194XG18</accession>
<proteinExistence type="predicted"/>